<dbReference type="Pfam" id="PF07589">
    <property type="entry name" value="PEP-CTERM"/>
    <property type="match status" value="1"/>
</dbReference>
<sequence>MTRFHKLPLAAVLGLTCMVGAAHATSINLPPSNTNAYQYGDFYSYSLPILAYKYDLANGGGTGPGNPYYIASSPGNISADLVVATGTNNNPVNDNHNPTDYGPIDDPYRTPDGSGAPPQFQTTDANLGGVHDPDYCTGGGCPAYFTSEFTGDKKDSWDAQVGTLLSFLNNGAGGYDEFVLFFNNNQVNSGASTNQNLVAFARVTLCDATDSNCATFDFTNNRGTGGVAGGNVANYTYGTNLPADDNIANPPADMTEYLASPAEQYHYVVSGGEICTDATATSIVACGSPGAVSFNHNLGANQAAYALWSPELNVALRSGLYSYMHTDIRMGALNNGYEQIFAGKGIMAPQVPEPASVALMGLGLLGFAGLRRKGRKANRAAA</sequence>
<evidence type="ECO:0000256" key="1">
    <source>
        <dbReference type="SAM" id="SignalP"/>
    </source>
</evidence>
<feature type="signal peptide" evidence="1">
    <location>
        <begin position="1"/>
        <end position="24"/>
    </location>
</feature>
<evidence type="ECO:0000259" key="2">
    <source>
        <dbReference type="Pfam" id="PF07589"/>
    </source>
</evidence>
<keyword evidence="1" id="KW-0732">Signal</keyword>
<dbReference type="NCBIfam" id="TIGR02595">
    <property type="entry name" value="PEP_CTERM"/>
    <property type="match status" value="1"/>
</dbReference>
<comment type="caution">
    <text evidence="3">The sequence shown here is derived from an EMBL/GenBank/DDBJ whole genome shotgun (WGS) entry which is preliminary data.</text>
</comment>
<keyword evidence="4" id="KW-1185">Reference proteome</keyword>
<feature type="chain" id="PRO_5020587592" evidence="1">
    <location>
        <begin position="25"/>
        <end position="382"/>
    </location>
</feature>
<evidence type="ECO:0000313" key="4">
    <source>
        <dbReference type="Proteomes" id="UP000295765"/>
    </source>
</evidence>
<name>A0A4R2L6W9_9GAMM</name>
<accession>A0A4R2L6W9</accession>
<reference evidence="3 4" key="1">
    <citation type="submission" date="2019-03" db="EMBL/GenBank/DDBJ databases">
        <title>Genomic Encyclopedia of Type Strains, Phase IV (KMG-IV): sequencing the most valuable type-strain genomes for metagenomic binning, comparative biology and taxonomic classification.</title>
        <authorList>
            <person name="Goeker M."/>
        </authorList>
    </citation>
    <scope>NUCLEOTIDE SEQUENCE [LARGE SCALE GENOMIC DNA]</scope>
    <source>
        <strain evidence="3 4">DSM 25287</strain>
    </source>
</reference>
<feature type="domain" description="Ice-binding protein C-terminal" evidence="2">
    <location>
        <begin position="350"/>
        <end position="372"/>
    </location>
</feature>
<dbReference type="AlphaFoldDB" id="A0A4R2L6W9"/>
<proteinExistence type="predicted"/>
<dbReference type="InterPro" id="IPR013424">
    <property type="entry name" value="Ice-binding_C"/>
</dbReference>
<dbReference type="Proteomes" id="UP000295765">
    <property type="component" value="Unassembled WGS sequence"/>
</dbReference>
<dbReference type="EMBL" id="SLWY01000004">
    <property type="protein sequence ID" value="TCO82677.1"/>
    <property type="molecule type" value="Genomic_DNA"/>
</dbReference>
<evidence type="ECO:0000313" key="3">
    <source>
        <dbReference type="EMBL" id="TCO82677.1"/>
    </source>
</evidence>
<dbReference type="RefSeq" id="WP_132539156.1">
    <property type="nucleotide sequence ID" value="NZ_SLWY01000004.1"/>
</dbReference>
<gene>
    <name evidence="3" type="ORF">EV699_10469</name>
</gene>
<protein>
    <submittedName>
        <fullName evidence="3">Putative secreted protein with PEP-CTERM sorting signal</fullName>
    </submittedName>
</protein>
<dbReference type="OrthoDB" id="5464807at2"/>
<organism evidence="3 4">
    <name type="scientific">Plasticicumulans lactativorans</name>
    <dbReference type="NCBI Taxonomy" id="1133106"/>
    <lineage>
        <taxon>Bacteria</taxon>
        <taxon>Pseudomonadati</taxon>
        <taxon>Pseudomonadota</taxon>
        <taxon>Gammaproteobacteria</taxon>
        <taxon>Candidatus Competibacteraceae</taxon>
        <taxon>Plasticicumulans</taxon>
    </lineage>
</organism>